<reference evidence="10" key="1">
    <citation type="submission" date="2022-01" db="UniProtKB">
        <authorList>
            <consortium name="EnsemblMetazoa"/>
        </authorList>
    </citation>
    <scope>IDENTIFICATION</scope>
</reference>
<proteinExistence type="predicted"/>
<dbReference type="EnsemblMetazoa" id="XM_024230121.1">
    <property type="protein sequence ID" value="XP_024085889.1"/>
    <property type="gene ID" value="LOC106666669"/>
</dbReference>
<evidence type="ECO:0000259" key="9">
    <source>
        <dbReference type="Pfam" id="PF07885"/>
    </source>
</evidence>
<feature type="transmembrane region" description="Helical" evidence="8">
    <location>
        <begin position="130"/>
        <end position="151"/>
    </location>
</feature>
<keyword evidence="7" id="KW-0407">Ion channel</keyword>
<keyword evidence="5" id="KW-0406">Ion transport</keyword>
<evidence type="ECO:0000256" key="3">
    <source>
        <dbReference type="ARBA" id="ARBA00022692"/>
    </source>
</evidence>
<dbReference type="Pfam" id="PF07885">
    <property type="entry name" value="Ion_trans_2"/>
    <property type="match status" value="1"/>
</dbReference>
<dbReference type="RefSeq" id="XP_024085889.1">
    <property type="nucleotide sequence ID" value="XM_024230121.1"/>
</dbReference>
<dbReference type="AlphaFoldDB" id="A0A8I6SMH7"/>
<evidence type="ECO:0000313" key="11">
    <source>
        <dbReference type="Proteomes" id="UP000494040"/>
    </source>
</evidence>
<dbReference type="OrthoDB" id="297496at2759"/>
<dbReference type="CTD" id="35777"/>
<evidence type="ECO:0000256" key="7">
    <source>
        <dbReference type="ARBA" id="ARBA00023303"/>
    </source>
</evidence>
<feature type="transmembrane region" description="Helical" evidence="8">
    <location>
        <begin position="163"/>
        <end position="184"/>
    </location>
</feature>
<accession>A0A8I6SMH7</accession>
<keyword evidence="3 8" id="KW-0812">Transmembrane</keyword>
<dbReference type="GO" id="GO:0022841">
    <property type="term" value="F:potassium ion leak channel activity"/>
    <property type="evidence" value="ECO:0007669"/>
    <property type="project" value="TreeGrafter"/>
</dbReference>
<evidence type="ECO:0000256" key="6">
    <source>
        <dbReference type="ARBA" id="ARBA00023136"/>
    </source>
</evidence>
<dbReference type="GO" id="GO:0015271">
    <property type="term" value="F:outward rectifier potassium channel activity"/>
    <property type="evidence" value="ECO:0007669"/>
    <property type="project" value="TreeGrafter"/>
</dbReference>
<feature type="domain" description="Potassium channel" evidence="9">
    <location>
        <begin position="127"/>
        <end position="185"/>
    </location>
</feature>
<evidence type="ECO:0000256" key="1">
    <source>
        <dbReference type="ARBA" id="ARBA00004141"/>
    </source>
</evidence>
<dbReference type="InterPro" id="IPR013099">
    <property type="entry name" value="K_chnl_dom"/>
</dbReference>
<dbReference type="GO" id="GO:0005886">
    <property type="term" value="C:plasma membrane"/>
    <property type="evidence" value="ECO:0007669"/>
    <property type="project" value="TreeGrafter"/>
</dbReference>
<evidence type="ECO:0000256" key="5">
    <source>
        <dbReference type="ARBA" id="ARBA00023065"/>
    </source>
</evidence>
<dbReference type="InterPro" id="IPR003280">
    <property type="entry name" value="2pore_dom_K_chnl"/>
</dbReference>
<dbReference type="GO" id="GO:0030322">
    <property type="term" value="P:stabilization of membrane potential"/>
    <property type="evidence" value="ECO:0007669"/>
    <property type="project" value="TreeGrafter"/>
</dbReference>
<keyword evidence="4 8" id="KW-1133">Transmembrane helix</keyword>
<dbReference type="PANTHER" id="PTHR11003">
    <property type="entry name" value="POTASSIUM CHANNEL, SUBFAMILY K"/>
    <property type="match status" value="1"/>
</dbReference>
<dbReference type="Proteomes" id="UP000494040">
    <property type="component" value="Unassembled WGS sequence"/>
</dbReference>
<name>A0A8I6SMH7_CIMLE</name>
<evidence type="ECO:0000256" key="2">
    <source>
        <dbReference type="ARBA" id="ARBA00022448"/>
    </source>
</evidence>
<keyword evidence="2" id="KW-0813">Transport</keyword>
<protein>
    <recommendedName>
        <fullName evidence="9">Potassium channel domain-containing protein</fullName>
    </recommendedName>
</protein>
<dbReference type="PANTHER" id="PTHR11003:SF352">
    <property type="entry name" value="BCDNA.GH04802-RELATED"/>
    <property type="match status" value="1"/>
</dbReference>
<dbReference type="GeneID" id="106666669"/>
<evidence type="ECO:0000256" key="8">
    <source>
        <dbReference type="SAM" id="Phobius"/>
    </source>
</evidence>
<keyword evidence="6 8" id="KW-0472">Membrane</keyword>
<feature type="transmembrane region" description="Helical" evidence="8">
    <location>
        <begin position="30"/>
        <end position="58"/>
    </location>
</feature>
<evidence type="ECO:0000256" key="4">
    <source>
        <dbReference type="ARBA" id="ARBA00022989"/>
    </source>
</evidence>
<dbReference type="SUPFAM" id="SSF81324">
    <property type="entry name" value="Voltage-gated potassium channels"/>
    <property type="match status" value="1"/>
</dbReference>
<evidence type="ECO:0000313" key="10">
    <source>
        <dbReference type="EnsemblMetazoa" id="XP_024085889.1"/>
    </source>
</evidence>
<keyword evidence="11" id="KW-1185">Reference proteome</keyword>
<organism evidence="10 11">
    <name type="scientific">Cimex lectularius</name>
    <name type="common">Bed bug</name>
    <name type="synonym">Acanthia lectularia</name>
    <dbReference type="NCBI Taxonomy" id="79782"/>
    <lineage>
        <taxon>Eukaryota</taxon>
        <taxon>Metazoa</taxon>
        <taxon>Ecdysozoa</taxon>
        <taxon>Arthropoda</taxon>
        <taxon>Hexapoda</taxon>
        <taxon>Insecta</taxon>
        <taxon>Pterygota</taxon>
        <taxon>Neoptera</taxon>
        <taxon>Paraneoptera</taxon>
        <taxon>Hemiptera</taxon>
        <taxon>Heteroptera</taxon>
        <taxon>Panheteroptera</taxon>
        <taxon>Cimicomorpha</taxon>
        <taxon>Cimicidae</taxon>
        <taxon>Cimex</taxon>
    </lineage>
</organism>
<sequence length="326" mass="37132">MAPNRNSLRRRSARRKKTCGQKFLDFLRALAAFIFSNVGIVCLIVGYTILGAFLFAAIEKSQTTDDGHRIAEVRQTMLEKLWSTTMQFNTFTEKSWRDNVTEEIIKFQNQVVSAVQAGNYDEVGAVRNRWTFSASFLYSLTVITTIGYGNITPTTEWGKFATIVYAIGGMPIFLLFLSNIGTLLAKSCKWTYAKCVLCKGCEPERLRQFQVDKAIQRNMQRNTPSPQICLRRGYAVRQMGKLGAPRRRLFLLHIAKHHRLRRPRPGCHDKKQGGRCRARVHILLNVPPPRHGPHRHVLQPYARRGRTQTQVLLGNCEKDTANSAVI</sequence>
<dbReference type="Gene3D" id="1.10.287.70">
    <property type="match status" value="1"/>
</dbReference>
<comment type="subcellular location">
    <subcellularLocation>
        <location evidence="1">Membrane</location>
        <topology evidence="1">Multi-pass membrane protein</topology>
    </subcellularLocation>
</comment>